<organism evidence="1 2">
    <name type="scientific">Croceibacterium xixiisoli</name>
    <dbReference type="NCBI Taxonomy" id="1476466"/>
    <lineage>
        <taxon>Bacteria</taxon>
        <taxon>Pseudomonadati</taxon>
        <taxon>Pseudomonadota</taxon>
        <taxon>Alphaproteobacteria</taxon>
        <taxon>Sphingomonadales</taxon>
        <taxon>Erythrobacteraceae</taxon>
        <taxon>Croceibacterium</taxon>
    </lineage>
</organism>
<dbReference type="Gene3D" id="3.30.500.20">
    <property type="entry name" value="BH3703-like domains"/>
    <property type="match status" value="1"/>
</dbReference>
<proteinExistence type="predicted"/>
<accession>A0A6I4TXE2</accession>
<comment type="caution">
    <text evidence="1">The sequence shown here is derived from an EMBL/GenBank/DDBJ whole genome shotgun (WGS) entry which is preliminary data.</text>
</comment>
<dbReference type="SUPFAM" id="SSF160424">
    <property type="entry name" value="BH3703-like"/>
    <property type="match status" value="1"/>
</dbReference>
<gene>
    <name evidence="1" type="ORF">GRI97_09935</name>
</gene>
<reference evidence="1 2" key="1">
    <citation type="submission" date="2019-12" db="EMBL/GenBank/DDBJ databases">
        <title>Genomic-based taxomic classification of the family Erythrobacteraceae.</title>
        <authorList>
            <person name="Xu L."/>
        </authorList>
    </citation>
    <scope>NUCLEOTIDE SEQUENCE [LARGE SCALE GENOMIC DNA]</scope>
    <source>
        <strain evidence="1 2">S36</strain>
    </source>
</reference>
<name>A0A6I4TXE2_9SPHN</name>
<dbReference type="EMBL" id="WTYJ01000002">
    <property type="protein sequence ID" value="MXO99308.1"/>
    <property type="molecule type" value="Genomic_DNA"/>
</dbReference>
<evidence type="ECO:0000313" key="1">
    <source>
        <dbReference type="EMBL" id="MXO99308.1"/>
    </source>
</evidence>
<keyword evidence="2" id="KW-1185">Reference proteome</keyword>
<dbReference type="OrthoDB" id="7949389at2"/>
<sequence length="146" mass="16643">MPPADIQEIEQDIVLAMAGNVHAVMDGEWEDREWVHLFVDAEIAPDGSQTSSITFALARKPGGRLEEISFRLPREAKRLLNDLAEAMRQPGGERWSSAQLRIEQDGRYGVEFSYDPPRRLGGDLLDKRFDDYLLRWLETPEGARFA</sequence>
<dbReference type="AlphaFoldDB" id="A0A6I4TXE2"/>
<protein>
    <submittedName>
        <fullName evidence="1">Uncharacterized protein</fullName>
    </submittedName>
</protein>
<dbReference type="Proteomes" id="UP000469430">
    <property type="component" value="Unassembled WGS sequence"/>
</dbReference>
<evidence type="ECO:0000313" key="2">
    <source>
        <dbReference type="Proteomes" id="UP000469430"/>
    </source>
</evidence>
<dbReference type="InterPro" id="IPR036170">
    <property type="entry name" value="YezG-like_sf"/>
</dbReference>
<dbReference type="RefSeq" id="WP_161391039.1">
    <property type="nucleotide sequence ID" value="NZ_JBHSCP010000001.1"/>
</dbReference>